<organism evidence="1 2">
    <name type="scientific">Trifolium medium</name>
    <dbReference type="NCBI Taxonomy" id="97028"/>
    <lineage>
        <taxon>Eukaryota</taxon>
        <taxon>Viridiplantae</taxon>
        <taxon>Streptophyta</taxon>
        <taxon>Embryophyta</taxon>
        <taxon>Tracheophyta</taxon>
        <taxon>Spermatophyta</taxon>
        <taxon>Magnoliopsida</taxon>
        <taxon>eudicotyledons</taxon>
        <taxon>Gunneridae</taxon>
        <taxon>Pentapetalae</taxon>
        <taxon>rosids</taxon>
        <taxon>fabids</taxon>
        <taxon>Fabales</taxon>
        <taxon>Fabaceae</taxon>
        <taxon>Papilionoideae</taxon>
        <taxon>50 kb inversion clade</taxon>
        <taxon>NPAAA clade</taxon>
        <taxon>Hologalegina</taxon>
        <taxon>IRL clade</taxon>
        <taxon>Trifolieae</taxon>
        <taxon>Trifolium</taxon>
    </lineage>
</organism>
<feature type="non-terminal residue" evidence="1">
    <location>
        <position position="1"/>
    </location>
</feature>
<dbReference type="Proteomes" id="UP000265520">
    <property type="component" value="Unassembled WGS sequence"/>
</dbReference>
<name>A0A392SIW3_9FABA</name>
<accession>A0A392SIW3</accession>
<evidence type="ECO:0000313" key="1">
    <source>
        <dbReference type="EMBL" id="MCI48144.1"/>
    </source>
</evidence>
<sequence length="40" mass="4432">DGNGIEAFVNMEESDMARFENDDELLKYASLNPSNVGHDS</sequence>
<comment type="caution">
    <text evidence="1">The sequence shown here is derived from an EMBL/GenBank/DDBJ whole genome shotgun (WGS) entry which is preliminary data.</text>
</comment>
<evidence type="ECO:0000313" key="2">
    <source>
        <dbReference type="Proteomes" id="UP000265520"/>
    </source>
</evidence>
<keyword evidence="2" id="KW-1185">Reference proteome</keyword>
<proteinExistence type="predicted"/>
<dbReference type="AlphaFoldDB" id="A0A392SIW3"/>
<reference evidence="1 2" key="1">
    <citation type="journal article" date="2018" name="Front. Plant Sci.">
        <title>Red Clover (Trifolium pratense) and Zigzag Clover (T. medium) - A Picture of Genomic Similarities and Differences.</title>
        <authorList>
            <person name="Dluhosova J."/>
            <person name="Istvanek J."/>
            <person name="Nedelnik J."/>
            <person name="Repkova J."/>
        </authorList>
    </citation>
    <scope>NUCLEOTIDE SEQUENCE [LARGE SCALE GENOMIC DNA]</scope>
    <source>
        <strain evidence="2">cv. 10/8</strain>
        <tissue evidence="1">Leaf</tissue>
    </source>
</reference>
<dbReference type="EMBL" id="LXQA010382281">
    <property type="protein sequence ID" value="MCI48144.1"/>
    <property type="molecule type" value="Genomic_DNA"/>
</dbReference>
<protein>
    <submittedName>
        <fullName evidence="1">Vinorine synthase-like</fullName>
    </submittedName>
</protein>